<accession>A0A7S3VP55</accession>
<dbReference type="AlphaFoldDB" id="A0A7S3VP55"/>
<dbReference type="SMART" id="SM00248">
    <property type="entry name" value="ANK"/>
    <property type="match status" value="5"/>
</dbReference>
<evidence type="ECO:0000256" key="2">
    <source>
        <dbReference type="ARBA" id="ARBA00023043"/>
    </source>
</evidence>
<reference evidence="3" key="1">
    <citation type="submission" date="2021-01" db="EMBL/GenBank/DDBJ databases">
        <authorList>
            <person name="Corre E."/>
            <person name="Pelletier E."/>
            <person name="Niang G."/>
            <person name="Scheremetjew M."/>
            <person name="Finn R."/>
            <person name="Kale V."/>
            <person name="Holt S."/>
            <person name="Cochrane G."/>
            <person name="Meng A."/>
            <person name="Brown T."/>
            <person name="Cohen L."/>
        </authorList>
    </citation>
    <scope>NUCLEOTIDE SEQUENCE</scope>
    <source>
        <strain evidence="3">CCMP1320</strain>
    </source>
</reference>
<dbReference type="InterPro" id="IPR013083">
    <property type="entry name" value="Znf_RING/FYVE/PHD"/>
</dbReference>
<sequence>MGQEASRQAELTPDRRLGEAARHGQVEVVRKILSNHPDVDVNITGPTGWTPLMEAAIMGRTAVVYVLLEQPNIDPNRKSVDGLTALMMASWWGYAAVVHLLLRHPDTDINAQNEEGLTALMKITSSGSSNNLVPEQERMRERGHRVVIRLLLSCPNVDVNVQDKFGNTALFYAAKMGKTDMVEELLGHPVIDFRIRNKRGKTALDAAKRRTPIAEMLKEAARVREERVANVCRPVGAAAIAALMDEANKLGEDEICVICLSAPRQSGFVHAGTTHSIVCRACSKAIPVGSPCPLCRQLVEKIVDIPREQPEA</sequence>
<evidence type="ECO:0000256" key="1">
    <source>
        <dbReference type="ARBA" id="ARBA00022737"/>
    </source>
</evidence>
<protein>
    <recommendedName>
        <fullName evidence="4">RING-type domain-containing protein</fullName>
    </recommendedName>
</protein>
<dbReference type="EMBL" id="HBIP01020897">
    <property type="protein sequence ID" value="CAE0497376.1"/>
    <property type="molecule type" value="Transcribed_RNA"/>
</dbReference>
<organism evidence="3">
    <name type="scientific">Dunaliella tertiolecta</name>
    <name type="common">Green alga</name>
    <dbReference type="NCBI Taxonomy" id="3047"/>
    <lineage>
        <taxon>Eukaryota</taxon>
        <taxon>Viridiplantae</taxon>
        <taxon>Chlorophyta</taxon>
        <taxon>core chlorophytes</taxon>
        <taxon>Chlorophyceae</taxon>
        <taxon>CS clade</taxon>
        <taxon>Chlamydomonadales</taxon>
        <taxon>Dunaliellaceae</taxon>
        <taxon>Dunaliella</taxon>
    </lineage>
</organism>
<dbReference type="Gene3D" id="1.25.40.20">
    <property type="entry name" value="Ankyrin repeat-containing domain"/>
    <property type="match status" value="3"/>
</dbReference>
<dbReference type="PANTHER" id="PTHR24198">
    <property type="entry name" value="ANKYRIN REPEAT AND PROTEIN KINASE DOMAIN-CONTAINING PROTEIN"/>
    <property type="match status" value="1"/>
</dbReference>
<dbReference type="InterPro" id="IPR036770">
    <property type="entry name" value="Ankyrin_rpt-contain_sf"/>
</dbReference>
<dbReference type="InterPro" id="IPR002110">
    <property type="entry name" value="Ankyrin_rpt"/>
</dbReference>
<keyword evidence="1" id="KW-0677">Repeat</keyword>
<dbReference type="Gene3D" id="3.30.40.10">
    <property type="entry name" value="Zinc/RING finger domain, C3HC4 (zinc finger)"/>
    <property type="match status" value="1"/>
</dbReference>
<name>A0A7S3VP55_DUNTE</name>
<keyword evidence="2" id="KW-0040">ANK repeat</keyword>
<dbReference type="PANTHER" id="PTHR24198:SF165">
    <property type="entry name" value="ANKYRIN REPEAT-CONTAINING PROTEIN-RELATED"/>
    <property type="match status" value="1"/>
</dbReference>
<dbReference type="SUPFAM" id="SSF48403">
    <property type="entry name" value="Ankyrin repeat"/>
    <property type="match status" value="1"/>
</dbReference>
<gene>
    <name evidence="3" type="ORF">DTER00134_LOCUS12449</name>
</gene>
<dbReference type="Pfam" id="PF13920">
    <property type="entry name" value="zf-C3HC4_3"/>
    <property type="match status" value="1"/>
</dbReference>
<evidence type="ECO:0008006" key="4">
    <source>
        <dbReference type="Google" id="ProtNLM"/>
    </source>
</evidence>
<evidence type="ECO:0000313" key="3">
    <source>
        <dbReference type="EMBL" id="CAE0497376.1"/>
    </source>
</evidence>
<dbReference type="Pfam" id="PF12796">
    <property type="entry name" value="Ank_2"/>
    <property type="match status" value="2"/>
</dbReference>
<proteinExistence type="predicted"/>